<dbReference type="KEGG" id="thf:MA03_02790"/>
<reference evidence="1 2" key="1">
    <citation type="journal article" date="2015" name="Stand. Genomic Sci.">
        <title>Complete genome sequence of and proposal of Thermofilum uzonense sp. nov. a novel hyperthermophilic crenarchaeon and emended description of the genus Thermofilum.</title>
        <authorList>
            <person name="Toshchakov S.V."/>
            <person name="Korzhenkov A.A."/>
            <person name="Samarov N.I."/>
            <person name="Mazunin I.O."/>
            <person name="Mozhey O.I."/>
            <person name="Shmyr I.S."/>
            <person name="Derbikova K.S."/>
            <person name="Taranov E.A."/>
            <person name="Dominova I.N."/>
            <person name="Bonch-Osmolovskaya E.A."/>
            <person name="Patrushev M.V."/>
            <person name="Podosokorskaya O.A."/>
            <person name="Kublanov I.V."/>
        </authorList>
    </citation>
    <scope>NUCLEOTIDE SEQUENCE [LARGE SCALE GENOMIC DNA]</scope>
    <source>
        <strain evidence="1 2">1807-2</strain>
    </source>
</reference>
<dbReference type="OrthoDB" id="25344at2157"/>
<protein>
    <recommendedName>
        <fullName evidence="3">ATPase AAA-type core domain-containing protein</fullName>
    </recommendedName>
</protein>
<evidence type="ECO:0000313" key="2">
    <source>
        <dbReference type="Proteomes" id="UP000067434"/>
    </source>
</evidence>
<dbReference type="RefSeq" id="WP_052883815.1">
    <property type="nucleotide sequence ID" value="NZ_CP009961.1"/>
</dbReference>
<dbReference type="GeneID" id="25401123"/>
<gene>
    <name evidence="1" type="ORF">MA03_02790</name>
</gene>
<dbReference type="STRING" id="1550241.MA03_02790"/>
<dbReference type="EMBL" id="CP009961">
    <property type="protein sequence ID" value="AKG38412.1"/>
    <property type="molecule type" value="Genomic_DNA"/>
</dbReference>
<name>A0A0F7FGQ7_9CREN</name>
<accession>A0A0F7FGQ7</accession>
<evidence type="ECO:0000313" key="1">
    <source>
        <dbReference type="EMBL" id="AKG38412.1"/>
    </source>
</evidence>
<proteinExistence type="predicted"/>
<organism evidence="1 2">
    <name type="scientific">Infirmifilum uzonense</name>
    <dbReference type="NCBI Taxonomy" id="1550241"/>
    <lineage>
        <taxon>Archaea</taxon>
        <taxon>Thermoproteota</taxon>
        <taxon>Thermoprotei</taxon>
        <taxon>Thermofilales</taxon>
        <taxon>Thermofilaceae</taxon>
        <taxon>Infirmifilum</taxon>
    </lineage>
</organism>
<sequence length="165" mass="19179">MEVKVRRFNPIYEAFLNLKRVNVMRGPPETGKSNLLEALSIFSFLGQIKNYMNSGLVSPVSIGGRLWSLQGLSEILRMMTRARKLDDIFFAFSREEPIEVELDGKRMKCSYDSKKRALSVCLQEEEILEIDEYMNIRARREGLEGLPENVKFYRYSEGKEVQKEV</sequence>
<dbReference type="PATRIC" id="fig|1550241.5.peg.577"/>
<dbReference type="AlphaFoldDB" id="A0A0F7FGQ7"/>
<keyword evidence="2" id="KW-1185">Reference proteome</keyword>
<evidence type="ECO:0008006" key="3">
    <source>
        <dbReference type="Google" id="ProtNLM"/>
    </source>
</evidence>
<dbReference type="Proteomes" id="UP000067434">
    <property type="component" value="Chromosome"/>
</dbReference>
<dbReference type="HOGENOM" id="CLU_1607249_0_0_2"/>